<dbReference type="GO" id="GO:0005732">
    <property type="term" value="C:sno(s)RNA-containing ribonucleoprotein complex"/>
    <property type="evidence" value="ECO:0007669"/>
    <property type="project" value="UniProtKB-UniRule"/>
</dbReference>
<keyword evidence="2 7" id="KW-0690">Ribosome biogenesis</keyword>
<proteinExistence type="inferred from homology"/>
<comment type="function">
    <text evidence="7">Involved in nucleolar processing of pre-18S ribosomal RNA.</text>
</comment>
<evidence type="ECO:0000313" key="9">
    <source>
        <dbReference type="EMBL" id="KAK6339126.1"/>
    </source>
</evidence>
<dbReference type="PIRSF" id="PIRSF017300">
    <property type="entry name" value="snoRNP_Mpp10"/>
    <property type="match status" value="1"/>
</dbReference>
<dbReference type="Proteomes" id="UP001375240">
    <property type="component" value="Unassembled WGS sequence"/>
</dbReference>
<evidence type="ECO:0000256" key="6">
    <source>
        <dbReference type="ARBA" id="ARBA00029455"/>
    </source>
</evidence>
<evidence type="ECO:0000256" key="5">
    <source>
        <dbReference type="ARBA" id="ARBA00023274"/>
    </source>
</evidence>
<keyword evidence="5 7" id="KW-0687">Ribonucleoprotein</keyword>
<dbReference type="GO" id="GO:0006364">
    <property type="term" value="P:rRNA processing"/>
    <property type="evidence" value="ECO:0007669"/>
    <property type="project" value="UniProtKB-KW"/>
</dbReference>
<accession>A0AAV9UFR0</accession>
<feature type="compositionally biased region" description="Polar residues" evidence="8">
    <location>
        <begin position="131"/>
        <end position="142"/>
    </location>
</feature>
<dbReference type="AlphaFoldDB" id="A0AAV9UFR0"/>
<keyword evidence="3 7" id="KW-0698">rRNA processing</keyword>
<name>A0AAV9UFR0_9PEZI</name>
<sequence length="622" mass="68199">MESSLVGVLDSSPLRILHPDRGIYASSLLHLTGYLHSVAKATTATTKVHVAGFDVDQIWEQTQSVLAHVSASARPARLTHARIPSQLCTRTKISKKGQPGSRSKHDSGRPDALVEQDCAHESQGLRVSLADTESTPPDNHSSGSEERASVSEKRVHPNGRNHWTSPKGGIDDGFFMLDRFNLETQRFEQADELGLPVEGLNMEIDWNADLDNETELESDDDQDAAANPDTSHEIMYANFFSAPTSSHDTPRGTPVLGTNSQLRKTPPVDQSDYEDDFAALIESMQEDMFEVTSRVEGDNESGSEVGGDGLSSSHRKIQASLNDEIRKLEKQNTSNRGWALSGETDSKQRPFNSLLEEDFDFERIGKPVPVITQDTTAHLEDTIKTRILAGKFDDIPRRGINSTGNLRQGSAQVLGIDDSKSKVGLAEIYEREQFEGAGPGGSGRDISEGRWSTLRNEIACLFSKVNNELDMLSSWHFTPKAPLPALSVVHNNRVIEIEESNINISTVTGSNPTKLAPHETYDPASSDHQSNIIVKRTGVPVSVIEMEQPELAKERKRRRKQKLLISSKQGHIDRHKDGVEGGLLRTLERGNVAVIGRNGEHATVSGKPSIAKEGLSGAQIKL</sequence>
<feature type="compositionally biased region" description="Basic and acidic residues" evidence="8">
    <location>
        <begin position="143"/>
        <end position="155"/>
    </location>
</feature>
<comment type="similarity">
    <text evidence="6 7">Belongs to the MPP10 family.</text>
</comment>
<dbReference type="PANTHER" id="PTHR17039:SF0">
    <property type="entry name" value="U3 SMALL NUCLEOLAR RIBONUCLEOPROTEIN PROTEIN MPP10"/>
    <property type="match status" value="1"/>
</dbReference>
<comment type="subcellular location">
    <subcellularLocation>
        <location evidence="1 7">Nucleus</location>
        <location evidence="1 7">Nucleolus</location>
    </subcellularLocation>
</comment>
<evidence type="ECO:0000313" key="10">
    <source>
        <dbReference type="Proteomes" id="UP001375240"/>
    </source>
</evidence>
<keyword evidence="4 7" id="KW-0539">Nucleus</keyword>
<comment type="caution">
    <text evidence="9">The sequence shown here is derived from an EMBL/GenBank/DDBJ whole genome shotgun (WGS) entry which is preliminary data.</text>
</comment>
<evidence type="ECO:0000256" key="3">
    <source>
        <dbReference type="ARBA" id="ARBA00022552"/>
    </source>
</evidence>
<organism evidence="9 10">
    <name type="scientific">Orbilia brochopaga</name>
    <dbReference type="NCBI Taxonomy" id="3140254"/>
    <lineage>
        <taxon>Eukaryota</taxon>
        <taxon>Fungi</taxon>
        <taxon>Dikarya</taxon>
        <taxon>Ascomycota</taxon>
        <taxon>Pezizomycotina</taxon>
        <taxon>Orbiliomycetes</taxon>
        <taxon>Orbiliales</taxon>
        <taxon>Orbiliaceae</taxon>
        <taxon>Orbilia</taxon>
    </lineage>
</organism>
<dbReference type="GO" id="GO:0032040">
    <property type="term" value="C:small-subunit processome"/>
    <property type="evidence" value="ECO:0007669"/>
    <property type="project" value="TreeGrafter"/>
</dbReference>
<evidence type="ECO:0000256" key="7">
    <source>
        <dbReference type="PIRNR" id="PIRNR017300"/>
    </source>
</evidence>
<reference evidence="9 10" key="1">
    <citation type="submission" date="2019-10" db="EMBL/GenBank/DDBJ databases">
        <authorList>
            <person name="Palmer J.M."/>
        </authorList>
    </citation>
    <scope>NUCLEOTIDE SEQUENCE [LARGE SCALE GENOMIC DNA]</scope>
    <source>
        <strain evidence="9 10">TWF696</strain>
    </source>
</reference>
<feature type="region of interest" description="Disordered" evidence="8">
    <location>
        <begin position="295"/>
        <end position="314"/>
    </location>
</feature>
<dbReference type="GO" id="GO:0034457">
    <property type="term" value="C:Mpp10 complex"/>
    <property type="evidence" value="ECO:0007669"/>
    <property type="project" value="UniProtKB-UniRule"/>
</dbReference>
<evidence type="ECO:0000256" key="8">
    <source>
        <dbReference type="SAM" id="MobiDB-lite"/>
    </source>
</evidence>
<dbReference type="PANTHER" id="PTHR17039">
    <property type="entry name" value="U3 SMALL NUCLEOLAR RIBONUCLEOPROTEIN PROTEIN MPP10"/>
    <property type="match status" value="1"/>
</dbReference>
<dbReference type="EMBL" id="JAVHNQ010000009">
    <property type="protein sequence ID" value="KAK6339126.1"/>
    <property type="molecule type" value="Genomic_DNA"/>
</dbReference>
<keyword evidence="10" id="KW-1185">Reference proteome</keyword>
<evidence type="ECO:0000256" key="1">
    <source>
        <dbReference type="ARBA" id="ARBA00004604"/>
    </source>
</evidence>
<gene>
    <name evidence="9" type="primary">MPP10</name>
    <name evidence="9" type="ORF">TWF696_009906</name>
</gene>
<feature type="region of interest" description="Disordered" evidence="8">
    <location>
        <begin position="129"/>
        <end position="168"/>
    </location>
</feature>
<evidence type="ECO:0000256" key="2">
    <source>
        <dbReference type="ARBA" id="ARBA00022517"/>
    </source>
</evidence>
<feature type="region of interest" description="Disordered" evidence="8">
    <location>
        <begin position="90"/>
        <end position="113"/>
    </location>
</feature>
<dbReference type="Pfam" id="PF04006">
    <property type="entry name" value="Mpp10"/>
    <property type="match status" value="1"/>
</dbReference>
<dbReference type="InterPro" id="IPR012173">
    <property type="entry name" value="Mpp10"/>
</dbReference>
<evidence type="ECO:0000256" key="4">
    <source>
        <dbReference type="ARBA" id="ARBA00023242"/>
    </source>
</evidence>
<protein>
    <recommendedName>
        <fullName evidence="7">U3 small nucleolar ribonucleoprotein protein MPP10</fullName>
    </recommendedName>
</protein>